<reference evidence="1" key="1">
    <citation type="journal article" date="2020" name="mSystems">
        <title>Genome- and Community-Level Interaction Insights into Carbon Utilization and Element Cycling Functions of Hydrothermarchaeota in Hydrothermal Sediment.</title>
        <authorList>
            <person name="Zhou Z."/>
            <person name="Liu Y."/>
            <person name="Xu W."/>
            <person name="Pan J."/>
            <person name="Luo Z.H."/>
            <person name="Li M."/>
        </authorList>
    </citation>
    <scope>NUCLEOTIDE SEQUENCE [LARGE SCALE GENOMIC DNA]</scope>
    <source>
        <strain evidence="1">SpSt-299</strain>
    </source>
</reference>
<accession>A0A7C2S771</accession>
<gene>
    <name evidence="1" type="ORF">ENQ31_04135</name>
</gene>
<proteinExistence type="predicted"/>
<dbReference type="AlphaFoldDB" id="A0A7C2S771"/>
<protein>
    <submittedName>
        <fullName evidence="1">Uncharacterized protein</fullName>
    </submittedName>
</protein>
<evidence type="ECO:0000313" key="1">
    <source>
        <dbReference type="EMBL" id="HET47333.1"/>
    </source>
</evidence>
<name>A0A7C2S771_9BACT</name>
<comment type="caution">
    <text evidence="1">The sequence shown here is derived from an EMBL/GenBank/DDBJ whole genome shotgun (WGS) entry which is preliminary data.</text>
</comment>
<dbReference type="EMBL" id="DSMR01000299">
    <property type="protein sequence ID" value="HET47333.1"/>
    <property type="molecule type" value="Genomic_DNA"/>
</dbReference>
<organism evidence="1">
    <name type="scientific">Thermoanaerobaculum aquaticum</name>
    <dbReference type="NCBI Taxonomy" id="1312852"/>
    <lineage>
        <taxon>Bacteria</taxon>
        <taxon>Pseudomonadati</taxon>
        <taxon>Acidobacteriota</taxon>
        <taxon>Thermoanaerobaculia</taxon>
        <taxon>Thermoanaerobaculales</taxon>
        <taxon>Thermoanaerobaculaceae</taxon>
        <taxon>Thermoanaerobaculum</taxon>
    </lineage>
</organism>
<sequence length="66" mass="6962">MAAGLVPDIPVLPGTRRKIVFPLAESLPAGEYWLDLSGQVDSLPIAEVVPFIVPELPSGDARDGAH</sequence>